<keyword evidence="5" id="KW-1185">Reference proteome</keyword>
<dbReference type="SMART" id="SM00637">
    <property type="entry name" value="CBD_II"/>
    <property type="match status" value="1"/>
</dbReference>
<name>A0A372GK97_9ACTN</name>
<dbReference type="RefSeq" id="WP_117399654.1">
    <property type="nucleotide sequence ID" value="NZ_QVNQ01000003.1"/>
</dbReference>
<evidence type="ECO:0000256" key="1">
    <source>
        <dbReference type="SAM" id="MobiDB-lite"/>
    </source>
</evidence>
<keyword evidence="2" id="KW-1133">Transmembrane helix</keyword>
<dbReference type="OrthoDB" id="3475992at2"/>
<dbReference type="AlphaFoldDB" id="A0A372GK97"/>
<gene>
    <name evidence="4" type="ORF">D0T12_12555</name>
</gene>
<dbReference type="InterPro" id="IPR012291">
    <property type="entry name" value="CBM2_carb-bd_dom_sf"/>
</dbReference>
<feature type="compositionally biased region" description="Basic and acidic residues" evidence="1">
    <location>
        <begin position="1"/>
        <end position="24"/>
    </location>
</feature>
<dbReference type="PROSITE" id="PS51173">
    <property type="entry name" value="CBM2"/>
    <property type="match status" value="1"/>
</dbReference>
<dbReference type="Pfam" id="PF00553">
    <property type="entry name" value="CBM_2"/>
    <property type="match status" value="1"/>
</dbReference>
<feature type="compositionally biased region" description="Pro residues" evidence="1">
    <location>
        <begin position="167"/>
        <end position="182"/>
    </location>
</feature>
<proteinExistence type="predicted"/>
<comment type="caution">
    <text evidence="4">The sequence shown here is derived from an EMBL/GenBank/DDBJ whole genome shotgun (WGS) entry which is preliminary data.</text>
</comment>
<keyword evidence="2" id="KW-0472">Membrane</keyword>
<dbReference type="Proteomes" id="UP000262882">
    <property type="component" value="Unassembled WGS sequence"/>
</dbReference>
<dbReference type="SUPFAM" id="SSF49384">
    <property type="entry name" value="Carbohydrate-binding domain"/>
    <property type="match status" value="1"/>
</dbReference>
<feature type="compositionally biased region" description="Pro residues" evidence="1">
    <location>
        <begin position="237"/>
        <end position="248"/>
    </location>
</feature>
<reference evidence="4 5" key="1">
    <citation type="submission" date="2018-08" db="EMBL/GenBank/DDBJ databases">
        <title>Actinomadura spongicola sp. nov., isolated from marine sponge Leucetta chagosensis.</title>
        <authorList>
            <person name="Li L."/>
            <person name="Lin H.W."/>
        </authorList>
    </citation>
    <scope>NUCLEOTIDE SEQUENCE [LARGE SCALE GENOMIC DNA]</scope>
    <source>
        <strain evidence="4 5">LHW52907</strain>
    </source>
</reference>
<evidence type="ECO:0000259" key="3">
    <source>
        <dbReference type="PROSITE" id="PS51173"/>
    </source>
</evidence>
<dbReference type="GO" id="GO:0030247">
    <property type="term" value="F:polysaccharide binding"/>
    <property type="evidence" value="ECO:0007669"/>
    <property type="project" value="UniProtKB-UniRule"/>
</dbReference>
<dbReference type="GO" id="GO:0005975">
    <property type="term" value="P:carbohydrate metabolic process"/>
    <property type="evidence" value="ECO:0007669"/>
    <property type="project" value="InterPro"/>
</dbReference>
<dbReference type="EMBL" id="QVNQ01000003">
    <property type="protein sequence ID" value="RFS85800.1"/>
    <property type="molecule type" value="Genomic_DNA"/>
</dbReference>
<feature type="transmembrane region" description="Helical" evidence="2">
    <location>
        <begin position="197"/>
        <end position="217"/>
    </location>
</feature>
<feature type="compositionally biased region" description="Low complexity" evidence="1">
    <location>
        <begin position="227"/>
        <end position="236"/>
    </location>
</feature>
<feature type="domain" description="CBM2" evidence="3">
    <location>
        <begin position="273"/>
        <end position="391"/>
    </location>
</feature>
<dbReference type="InterPro" id="IPR008965">
    <property type="entry name" value="CBM2/CBM3_carb-bd_dom_sf"/>
</dbReference>
<dbReference type="Gene3D" id="2.60.40.290">
    <property type="match status" value="1"/>
</dbReference>
<evidence type="ECO:0000313" key="4">
    <source>
        <dbReference type="EMBL" id="RFS85800.1"/>
    </source>
</evidence>
<protein>
    <recommendedName>
        <fullName evidence="3">CBM2 domain-containing protein</fullName>
    </recommendedName>
</protein>
<sequence>MDELSREEPGYTPPDHRTTAEFHVPDTITDPGTRAAGAGPESTVVDEPVDDLVDSDATLQDVPPDATLQDPPVDDRDEPEDRPSVTIADLAVSPQATASEPLPAEEPATDPATLPDEATMPDEATIPEEAGQAVMHEEAPWTAQFGVGAEQASSGTEASPRPAEGTVPPPFDATAPAMPPVASPSGGVPPSRSRRPLLLMVIGAALLLAAAVAMLLVTRGSETEGKTSPPRASTPAPEAPAPATPGGPNPSEAPATPPRPSGEPTAGTPAQPPASPAPAVSTAPIGPVVEGDGITYQLAQQDEGYFEGRMVITNRTDRPMPTWRLTFRVPGADVKNIWGARLVRGGENAEIGNLDGAPAIPPGGTWEIQFGAAGATTTPQACRLNDIPCGF</sequence>
<dbReference type="GO" id="GO:0004553">
    <property type="term" value="F:hydrolase activity, hydrolyzing O-glycosyl compounds"/>
    <property type="evidence" value="ECO:0007669"/>
    <property type="project" value="InterPro"/>
</dbReference>
<evidence type="ECO:0000256" key="2">
    <source>
        <dbReference type="SAM" id="Phobius"/>
    </source>
</evidence>
<dbReference type="InterPro" id="IPR001919">
    <property type="entry name" value="CBD2"/>
</dbReference>
<keyword evidence="2" id="KW-0812">Transmembrane</keyword>
<feature type="region of interest" description="Disordered" evidence="1">
    <location>
        <begin position="1"/>
        <end position="191"/>
    </location>
</feature>
<evidence type="ECO:0000313" key="5">
    <source>
        <dbReference type="Proteomes" id="UP000262882"/>
    </source>
</evidence>
<organism evidence="4 5">
    <name type="scientific">Actinomadura spongiicola</name>
    <dbReference type="NCBI Taxonomy" id="2303421"/>
    <lineage>
        <taxon>Bacteria</taxon>
        <taxon>Bacillati</taxon>
        <taxon>Actinomycetota</taxon>
        <taxon>Actinomycetes</taxon>
        <taxon>Streptosporangiales</taxon>
        <taxon>Thermomonosporaceae</taxon>
        <taxon>Actinomadura</taxon>
    </lineage>
</organism>
<feature type="region of interest" description="Disordered" evidence="1">
    <location>
        <begin position="221"/>
        <end position="286"/>
    </location>
</feature>
<accession>A0A372GK97</accession>